<dbReference type="PROSITE" id="PS50048">
    <property type="entry name" value="ZN2_CY6_FUNGAL_2"/>
    <property type="match status" value="1"/>
</dbReference>
<evidence type="ECO:0000256" key="5">
    <source>
        <dbReference type="ARBA" id="ARBA00023242"/>
    </source>
</evidence>
<gene>
    <name evidence="7" type="ORF">BOTBODRAFT_473451</name>
</gene>
<dbReference type="SUPFAM" id="SSF57701">
    <property type="entry name" value="Zn2/Cys6 DNA-binding domain"/>
    <property type="match status" value="1"/>
</dbReference>
<accession>A0A067M4V0</accession>
<keyword evidence="3" id="KW-0805">Transcription regulation</keyword>
<dbReference type="InterPro" id="IPR001138">
    <property type="entry name" value="Zn2Cys6_DnaBD"/>
</dbReference>
<dbReference type="AlphaFoldDB" id="A0A067M4V0"/>
<dbReference type="Pfam" id="PF04082">
    <property type="entry name" value="Fungal_trans"/>
    <property type="match status" value="1"/>
</dbReference>
<dbReference type="InterPro" id="IPR007219">
    <property type="entry name" value="XnlR_reg_dom"/>
</dbReference>
<dbReference type="GO" id="GO:0003677">
    <property type="term" value="F:DNA binding"/>
    <property type="evidence" value="ECO:0007669"/>
    <property type="project" value="InterPro"/>
</dbReference>
<reference evidence="8" key="1">
    <citation type="journal article" date="2014" name="Proc. Natl. Acad. Sci. U.S.A.">
        <title>Extensive sampling of basidiomycete genomes demonstrates inadequacy of the white-rot/brown-rot paradigm for wood decay fungi.</title>
        <authorList>
            <person name="Riley R."/>
            <person name="Salamov A.A."/>
            <person name="Brown D.W."/>
            <person name="Nagy L.G."/>
            <person name="Floudas D."/>
            <person name="Held B.W."/>
            <person name="Levasseur A."/>
            <person name="Lombard V."/>
            <person name="Morin E."/>
            <person name="Otillar R."/>
            <person name="Lindquist E.A."/>
            <person name="Sun H."/>
            <person name="LaButti K.M."/>
            <person name="Schmutz J."/>
            <person name="Jabbour D."/>
            <person name="Luo H."/>
            <person name="Baker S.E."/>
            <person name="Pisabarro A.G."/>
            <person name="Walton J.D."/>
            <person name="Blanchette R.A."/>
            <person name="Henrissat B."/>
            <person name="Martin F."/>
            <person name="Cullen D."/>
            <person name="Hibbett D.S."/>
            <person name="Grigoriev I.V."/>
        </authorList>
    </citation>
    <scope>NUCLEOTIDE SEQUENCE [LARGE SCALE GENOMIC DNA]</scope>
    <source>
        <strain evidence="8">FD-172 SS1</strain>
    </source>
</reference>
<dbReference type="CDD" id="cd00067">
    <property type="entry name" value="GAL4"/>
    <property type="match status" value="1"/>
</dbReference>
<dbReference type="SMART" id="SM00066">
    <property type="entry name" value="GAL4"/>
    <property type="match status" value="1"/>
</dbReference>
<sequence length="552" mass="61986">MEDLVLSAEKTPFEGQSTCTTCRKKRRRCDGFQPRCTLCVRNNERDDGLPCDYTTLGARKGRLELLQEKILRLEAQIRRLQYESRMRGSSAAISHRFLHITALPASISVGSPSPVISFEVPPHVQLLLIGFDPLIGSWWKTNEAPPSGLVNILIESFMEFEHHHTHDPRPPSFYSSLYDPNPQVGLHPALRNTILLLACAYRPGPLTALEPVFLRNATYYLAQSLARADRLLDYIEAYTLLTAYYVHKDRFRQAVHNGGVAMLFAAACGLHTLRPPEWSGKSSLLPPPRSRAEIRRRVRVWWMVYTLNRLGSATMNTHIDMEDEKILTIWDPPSDFRGSEKAPSKSVSSLFIRGSGATSVYDDSANAIRSKCVALVYRATYLGLDAVSAPESDRIFWEKFQTVERAIHEVASSLPSIFEEPRYEAGIAHVKSNKKTNYYTSCPHLLACDAMVSLHFKRACAGNATSLNACIDASRKVMLAIRQTLKQNMCISASAYDIVAWTRVFRVFATEYDRLIAAGDVDKAQVVISELKVLSKALKQRAATSKVQYLQT</sequence>
<evidence type="ECO:0000256" key="3">
    <source>
        <dbReference type="ARBA" id="ARBA00023015"/>
    </source>
</evidence>
<evidence type="ECO:0000256" key="2">
    <source>
        <dbReference type="ARBA" id="ARBA00022723"/>
    </source>
</evidence>
<keyword evidence="5" id="KW-0539">Nucleus</keyword>
<evidence type="ECO:0000259" key="6">
    <source>
        <dbReference type="PROSITE" id="PS50048"/>
    </source>
</evidence>
<dbReference type="GO" id="GO:0008270">
    <property type="term" value="F:zinc ion binding"/>
    <property type="evidence" value="ECO:0007669"/>
    <property type="project" value="InterPro"/>
</dbReference>
<dbReference type="Proteomes" id="UP000027195">
    <property type="component" value="Unassembled WGS sequence"/>
</dbReference>
<dbReference type="Pfam" id="PF00172">
    <property type="entry name" value="Zn_clus"/>
    <property type="match status" value="1"/>
</dbReference>
<dbReference type="GO" id="GO:0005634">
    <property type="term" value="C:nucleus"/>
    <property type="evidence" value="ECO:0007669"/>
    <property type="project" value="UniProtKB-SubCell"/>
</dbReference>
<dbReference type="STRING" id="930990.A0A067M4V0"/>
<dbReference type="EMBL" id="KL198064">
    <property type="protein sequence ID" value="KDQ10788.1"/>
    <property type="molecule type" value="Genomic_DNA"/>
</dbReference>
<dbReference type="PANTHER" id="PTHR47338:SF29">
    <property type="entry name" value="ZN(2)-C6 FUNGAL-TYPE DOMAIN-CONTAINING PROTEIN"/>
    <property type="match status" value="1"/>
</dbReference>
<protein>
    <recommendedName>
        <fullName evidence="6">Zn(2)-C6 fungal-type domain-containing protein</fullName>
    </recommendedName>
</protein>
<dbReference type="InterPro" id="IPR036864">
    <property type="entry name" value="Zn2-C6_fun-type_DNA-bd_sf"/>
</dbReference>
<dbReference type="CDD" id="cd12148">
    <property type="entry name" value="fungal_TF_MHR"/>
    <property type="match status" value="1"/>
</dbReference>
<dbReference type="GO" id="GO:0006351">
    <property type="term" value="P:DNA-templated transcription"/>
    <property type="evidence" value="ECO:0007669"/>
    <property type="project" value="InterPro"/>
</dbReference>
<keyword evidence="4" id="KW-0804">Transcription</keyword>
<keyword evidence="2" id="KW-0479">Metal-binding</keyword>
<comment type="subcellular location">
    <subcellularLocation>
        <location evidence="1">Nucleus</location>
    </subcellularLocation>
</comment>
<proteinExistence type="predicted"/>
<name>A0A067M4V0_BOTB1</name>
<dbReference type="HOGENOM" id="CLU_022337_0_0_1"/>
<dbReference type="InterPro" id="IPR050815">
    <property type="entry name" value="TF_fung"/>
</dbReference>
<dbReference type="GO" id="GO:0000981">
    <property type="term" value="F:DNA-binding transcription factor activity, RNA polymerase II-specific"/>
    <property type="evidence" value="ECO:0007669"/>
    <property type="project" value="InterPro"/>
</dbReference>
<dbReference type="InParanoid" id="A0A067M4V0"/>
<evidence type="ECO:0000313" key="8">
    <source>
        <dbReference type="Proteomes" id="UP000027195"/>
    </source>
</evidence>
<feature type="domain" description="Zn(2)-C6 fungal-type" evidence="6">
    <location>
        <begin position="18"/>
        <end position="53"/>
    </location>
</feature>
<organism evidence="7 8">
    <name type="scientific">Botryobasidium botryosum (strain FD-172 SS1)</name>
    <dbReference type="NCBI Taxonomy" id="930990"/>
    <lineage>
        <taxon>Eukaryota</taxon>
        <taxon>Fungi</taxon>
        <taxon>Dikarya</taxon>
        <taxon>Basidiomycota</taxon>
        <taxon>Agaricomycotina</taxon>
        <taxon>Agaricomycetes</taxon>
        <taxon>Cantharellales</taxon>
        <taxon>Botryobasidiaceae</taxon>
        <taxon>Botryobasidium</taxon>
    </lineage>
</organism>
<dbReference type="PANTHER" id="PTHR47338">
    <property type="entry name" value="ZN(II)2CYS6 TRANSCRIPTION FACTOR (EUROFUNG)-RELATED"/>
    <property type="match status" value="1"/>
</dbReference>
<dbReference type="OrthoDB" id="2309723at2759"/>
<evidence type="ECO:0000313" key="7">
    <source>
        <dbReference type="EMBL" id="KDQ10788.1"/>
    </source>
</evidence>
<keyword evidence="8" id="KW-1185">Reference proteome</keyword>
<dbReference type="Gene3D" id="4.10.240.10">
    <property type="entry name" value="Zn(2)-C6 fungal-type DNA-binding domain"/>
    <property type="match status" value="1"/>
</dbReference>
<evidence type="ECO:0000256" key="1">
    <source>
        <dbReference type="ARBA" id="ARBA00004123"/>
    </source>
</evidence>
<evidence type="ECO:0000256" key="4">
    <source>
        <dbReference type="ARBA" id="ARBA00023163"/>
    </source>
</evidence>